<reference evidence="13 14" key="1">
    <citation type="submission" date="2022-03" db="EMBL/GenBank/DDBJ databases">
        <authorList>
            <person name="Macdonald S."/>
            <person name="Ahmed S."/>
            <person name="Newling K."/>
        </authorList>
    </citation>
    <scope>NUCLEOTIDE SEQUENCE [LARGE SCALE GENOMIC DNA]</scope>
</reference>
<feature type="domain" description="Protein kinase" evidence="12">
    <location>
        <begin position="70"/>
        <end position="331"/>
    </location>
</feature>
<organism evidence="13 14">
    <name type="scientific">Eruca vesicaria subsp. sativa</name>
    <name type="common">Garden rocket</name>
    <name type="synonym">Eruca sativa</name>
    <dbReference type="NCBI Taxonomy" id="29727"/>
    <lineage>
        <taxon>Eukaryota</taxon>
        <taxon>Viridiplantae</taxon>
        <taxon>Streptophyta</taxon>
        <taxon>Embryophyta</taxon>
        <taxon>Tracheophyta</taxon>
        <taxon>Spermatophyta</taxon>
        <taxon>Magnoliopsida</taxon>
        <taxon>eudicotyledons</taxon>
        <taxon>Gunneridae</taxon>
        <taxon>Pentapetalae</taxon>
        <taxon>rosids</taxon>
        <taxon>malvids</taxon>
        <taxon>Brassicales</taxon>
        <taxon>Brassicaceae</taxon>
        <taxon>Brassiceae</taxon>
        <taxon>Eruca</taxon>
    </lineage>
</organism>
<dbReference type="FunFam" id="1.10.510.10:FF:000382">
    <property type="entry name" value="Mitogen-activated protein kinase kinase kinase 2"/>
    <property type="match status" value="1"/>
</dbReference>
<evidence type="ECO:0000256" key="6">
    <source>
        <dbReference type="ARBA" id="ARBA00022777"/>
    </source>
</evidence>
<gene>
    <name evidence="13" type="ORF">ERUC_LOCUS22467</name>
</gene>
<dbReference type="GO" id="GO:0004709">
    <property type="term" value="F:MAP kinase kinase kinase activity"/>
    <property type="evidence" value="ECO:0007669"/>
    <property type="project" value="UniProtKB-EC"/>
</dbReference>
<dbReference type="SMART" id="SM00220">
    <property type="entry name" value="S_TKc"/>
    <property type="match status" value="1"/>
</dbReference>
<keyword evidence="4" id="KW-0808">Transferase</keyword>
<evidence type="ECO:0000256" key="2">
    <source>
        <dbReference type="ARBA" id="ARBA00012406"/>
    </source>
</evidence>
<dbReference type="EC" id="2.7.11.25" evidence="2"/>
<feature type="compositionally biased region" description="Polar residues" evidence="11">
    <location>
        <begin position="590"/>
        <end position="599"/>
    </location>
</feature>
<evidence type="ECO:0000256" key="11">
    <source>
        <dbReference type="SAM" id="MobiDB-lite"/>
    </source>
</evidence>
<dbReference type="Proteomes" id="UP001642260">
    <property type="component" value="Unassembled WGS sequence"/>
</dbReference>
<accession>A0ABC8KFP6</accession>
<dbReference type="PANTHER" id="PTHR48016">
    <property type="entry name" value="MAP KINASE KINASE KINASE SSK2-RELATED-RELATED"/>
    <property type="match status" value="1"/>
</dbReference>
<dbReference type="AlphaFoldDB" id="A0ABC8KFP6"/>
<feature type="region of interest" description="Disordered" evidence="11">
    <location>
        <begin position="571"/>
        <end position="599"/>
    </location>
</feature>
<evidence type="ECO:0000256" key="7">
    <source>
        <dbReference type="ARBA" id="ARBA00022840"/>
    </source>
</evidence>
<evidence type="ECO:0000259" key="12">
    <source>
        <dbReference type="PROSITE" id="PS50011"/>
    </source>
</evidence>
<evidence type="ECO:0000256" key="10">
    <source>
        <dbReference type="PROSITE-ProRule" id="PRU10141"/>
    </source>
</evidence>
<keyword evidence="5 10" id="KW-0547">Nucleotide-binding</keyword>
<comment type="catalytic activity">
    <reaction evidence="8">
        <text>L-threonyl-[protein] + ATP = O-phospho-L-threonyl-[protein] + ADP + H(+)</text>
        <dbReference type="Rhea" id="RHEA:46608"/>
        <dbReference type="Rhea" id="RHEA-COMP:11060"/>
        <dbReference type="Rhea" id="RHEA-COMP:11605"/>
        <dbReference type="ChEBI" id="CHEBI:15378"/>
        <dbReference type="ChEBI" id="CHEBI:30013"/>
        <dbReference type="ChEBI" id="CHEBI:30616"/>
        <dbReference type="ChEBI" id="CHEBI:61977"/>
        <dbReference type="ChEBI" id="CHEBI:456216"/>
        <dbReference type="EC" id="2.7.11.25"/>
    </reaction>
</comment>
<sequence length="648" mass="71257">MQDILGSVRRSLVFRSSLAGDDGGGGGGSLSGFVGKINSSIRSSRIGLFNKTPPGLPAPRKEEAPSAIRWRKGELIGCGAFGRVYMGMNLDSGELLAIKQVLIAPNNAKEKTQGHIREIEEEVRLLKNLSHPNIVRYLGTVRESDSLNILMEFVSGGSISSLLEKFGSFPEPVIIMYTKQLLLGLEYLHKNGIMHRDIKGANILVDNKGCIRLADFGASKKVEELATVNGAKSMKGTPYWMAPEVILQTGHSFSADIWSVGCTVIEMATGKPPWSEQYQQFAAVLHIGRTKAHPPIPEYLSPEAKDFLLKCLHKEPSLRLSAPELLQHPFVTGEHKEPHPAFRISLTEGENSVQGINVRNSMNSLMRMSTCSGLKDVCELGSLRSSIIHPEKSNNSGFHWQDGDSDDLCQIDMDDLCNISSVSNNVLSQSTDLNKSFNPMCDSTDNWSCKFDESPEVKRSKSNMLSYQAAELKSGVPCDEETSLTLAGSSSVAEDDYKATEVKIKSFLDEKAQDLKRLQTPLLEEFHNAMNPGIPQGALGGNNNSYKLPNLPTLSKSPKRLPSRRLSAISDAMPSPFKSSKRTSRVMQPGTESTQVSELTKKAVNNSRCFSEIRKEWEEELYEELERHRENLRHGGAGGKSPLSAHKG</sequence>
<dbReference type="PANTHER" id="PTHR48016:SF56">
    <property type="entry name" value="MAPKK KINASE"/>
    <property type="match status" value="1"/>
</dbReference>
<dbReference type="PROSITE" id="PS00108">
    <property type="entry name" value="PROTEIN_KINASE_ST"/>
    <property type="match status" value="1"/>
</dbReference>
<evidence type="ECO:0000256" key="3">
    <source>
        <dbReference type="ARBA" id="ARBA00022527"/>
    </source>
</evidence>
<dbReference type="InterPro" id="IPR000719">
    <property type="entry name" value="Prot_kinase_dom"/>
</dbReference>
<evidence type="ECO:0000256" key="4">
    <source>
        <dbReference type="ARBA" id="ARBA00022679"/>
    </source>
</evidence>
<dbReference type="InterPro" id="IPR011009">
    <property type="entry name" value="Kinase-like_dom_sf"/>
</dbReference>
<comment type="catalytic activity">
    <reaction evidence="9">
        <text>L-seryl-[protein] + ATP = O-phospho-L-seryl-[protein] + ADP + H(+)</text>
        <dbReference type="Rhea" id="RHEA:17989"/>
        <dbReference type="Rhea" id="RHEA-COMP:9863"/>
        <dbReference type="Rhea" id="RHEA-COMP:11604"/>
        <dbReference type="ChEBI" id="CHEBI:15378"/>
        <dbReference type="ChEBI" id="CHEBI:29999"/>
        <dbReference type="ChEBI" id="CHEBI:30616"/>
        <dbReference type="ChEBI" id="CHEBI:83421"/>
        <dbReference type="ChEBI" id="CHEBI:456216"/>
        <dbReference type="EC" id="2.7.11.25"/>
    </reaction>
</comment>
<evidence type="ECO:0000256" key="8">
    <source>
        <dbReference type="ARBA" id="ARBA00047559"/>
    </source>
</evidence>
<dbReference type="EMBL" id="CAKOAT010219598">
    <property type="protein sequence ID" value="CAH8356712.1"/>
    <property type="molecule type" value="Genomic_DNA"/>
</dbReference>
<comment type="caution">
    <text evidence="13">The sequence shown here is derived from an EMBL/GenBank/DDBJ whole genome shotgun (WGS) entry which is preliminary data.</text>
</comment>
<dbReference type="InterPro" id="IPR050538">
    <property type="entry name" value="MAP_kinase_kinase_kinase"/>
</dbReference>
<dbReference type="CDD" id="cd06606">
    <property type="entry name" value="STKc_MAPKKK"/>
    <property type="match status" value="1"/>
</dbReference>
<feature type="region of interest" description="Disordered" evidence="11">
    <location>
        <begin position="629"/>
        <end position="648"/>
    </location>
</feature>
<dbReference type="Gene3D" id="1.10.510.10">
    <property type="entry name" value="Transferase(Phosphotransferase) domain 1"/>
    <property type="match status" value="1"/>
</dbReference>
<dbReference type="PROSITE" id="PS00107">
    <property type="entry name" value="PROTEIN_KINASE_ATP"/>
    <property type="match status" value="1"/>
</dbReference>
<feature type="binding site" evidence="10">
    <location>
        <position position="99"/>
    </location>
    <ligand>
        <name>ATP</name>
        <dbReference type="ChEBI" id="CHEBI:30616"/>
    </ligand>
</feature>
<evidence type="ECO:0000256" key="5">
    <source>
        <dbReference type="ARBA" id="ARBA00022741"/>
    </source>
</evidence>
<name>A0ABC8KFP6_ERUVS</name>
<keyword evidence="7 10" id="KW-0067">ATP-binding</keyword>
<dbReference type="Pfam" id="PF00069">
    <property type="entry name" value="Pkinase"/>
    <property type="match status" value="1"/>
</dbReference>
<dbReference type="SUPFAM" id="SSF56112">
    <property type="entry name" value="Protein kinase-like (PK-like)"/>
    <property type="match status" value="1"/>
</dbReference>
<proteinExistence type="inferred from homology"/>
<evidence type="ECO:0000313" key="13">
    <source>
        <dbReference type="EMBL" id="CAH8356712.1"/>
    </source>
</evidence>
<comment type="similarity">
    <text evidence="1">Belongs to the protein kinase superfamily. STE Ser/Thr protein kinase family. MAP kinase kinase kinase subfamily.</text>
</comment>
<dbReference type="GO" id="GO:0005524">
    <property type="term" value="F:ATP binding"/>
    <property type="evidence" value="ECO:0007669"/>
    <property type="project" value="UniProtKB-UniRule"/>
</dbReference>
<evidence type="ECO:0000256" key="1">
    <source>
        <dbReference type="ARBA" id="ARBA00006529"/>
    </source>
</evidence>
<evidence type="ECO:0000313" key="14">
    <source>
        <dbReference type="Proteomes" id="UP001642260"/>
    </source>
</evidence>
<keyword evidence="3" id="KW-0723">Serine/threonine-protein kinase</keyword>
<evidence type="ECO:0000256" key="9">
    <source>
        <dbReference type="ARBA" id="ARBA00048329"/>
    </source>
</evidence>
<dbReference type="InterPro" id="IPR017441">
    <property type="entry name" value="Protein_kinase_ATP_BS"/>
</dbReference>
<keyword evidence="6" id="KW-0418">Kinase</keyword>
<protein>
    <recommendedName>
        <fullName evidence="2">mitogen-activated protein kinase kinase kinase</fullName>
        <ecNumber evidence="2">2.7.11.25</ecNumber>
    </recommendedName>
</protein>
<dbReference type="PROSITE" id="PS50011">
    <property type="entry name" value="PROTEIN_KINASE_DOM"/>
    <property type="match status" value="1"/>
</dbReference>
<dbReference type="InterPro" id="IPR008271">
    <property type="entry name" value="Ser/Thr_kinase_AS"/>
</dbReference>
<keyword evidence="14" id="KW-1185">Reference proteome</keyword>